<proteinExistence type="predicted"/>
<keyword evidence="5" id="KW-1185">Reference proteome</keyword>
<dbReference type="Proteomes" id="UP001429580">
    <property type="component" value="Unassembled WGS sequence"/>
</dbReference>
<dbReference type="PANTHER" id="PTHR43420">
    <property type="entry name" value="ACETYLTRANSFERASE"/>
    <property type="match status" value="1"/>
</dbReference>
<dbReference type="EC" id="2.3.1.267" evidence="4"/>
<evidence type="ECO:0000259" key="3">
    <source>
        <dbReference type="PROSITE" id="PS51186"/>
    </source>
</evidence>
<dbReference type="SUPFAM" id="SSF55729">
    <property type="entry name" value="Acyl-CoA N-acyltransferases (Nat)"/>
    <property type="match status" value="1"/>
</dbReference>
<organism evidence="4 5">
    <name type="scientific">Pseudochelatococcus lubricantis</name>
    <dbReference type="NCBI Taxonomy" id="1538102"/>
    <lineage>
        <taxon>Bacteria</taxon>
        <taxon>Pseudomonadati</taxon>
        <taxon>Pseudomonadota</taxon>
        <taxon>Alphaproteobacteria</taxon>
        <taxon>Hyphomicrobiales</taxon>
        <taxon>Chelatococcaceae</taxon>
        <taxon>Pseudochelatococcus</taxon>
    </lineage>
</organism>
<feature type="domain" description="N-acetyltransferase" evidence="3">
    <location>
        <begin position="16"/>
        <end position="170"/>
    </location>
</feature>
<keyword evidence="2 4" id="KW-0012">Acyltransferase</keyword>
<sequence length="170" mass="18289">MSAMFRDLFTFHRAPPHVATLTTGHAVPASAIHAACFARAWDALELERMIASAAHFADGVFAGGIFPEGGAPLLGFALSRIVVDEAEILTVAMTPDARGQGAGRLLLMHHLDRLAQFGARTVFLEVDEGNAAARALYRRAGFVDIGRRPGYYPRLDGSRATAITMRAQLD</sequence>
<protein>
    <submittedName>
        <fullName evidence="4">Ribosomal-protein-alanine N-acetyltransferase</fullName>
        <ecNumber evidence="4">2.3.1.267</ecNumber>
    </submittedName>
</protein>
<dbReference type="Gene3D" id="3.40.630.30">
    <property type="match status" value="1"/>
</dbReference>
<accession>A0ABX0V6V8</accession>
<dbReference type="GO" id="GO:0008999">
    <property type="term" value="F:protein-N-terminal-alanine acetyltransferase activity"/>
    <property type="evidence" value="ECO:0007669"/>
    <property type="project" value="UniProtKB-EC"/>
</dbReference>
<dbReference type="CDD" id="cd04301">
    <property type="entry name" value="NAT_SF"/>
    <property type="match status" value="1"/>
</dbReference>
<dbReference type="PANTHER" id="PTHR43420:SF44">
    <property type="entry name" value="ACETYLTRANSFERASE YPEA"/>
    <property type="match status" value="1"/>
</dbReference>
<evidence type="ECO:0000313" key="4">
    <source>
        <dbReference type="EMBL" id="NIJ59515.1"/>
    </source>
</evidence>
<dbReference type="InterPro" id="IPR016181">
    <property type="entry name" value="Acyl_CoA_acyltransferase"/>
</dbReference>
<name>A0ABX0V6V8_9HYPH</name>
<evidence type="ECO:0000313" key="5">
    <source>
        <dbReference type="Proteomes" id="UP001429580"/>
    </source>
</evidence>
<gene>
    <name evidence="4" type="ORF">FHS82_003373</name>
</gene>
<comment type="caution">
    <text evidence="4">The sequence shown here is derived from an EMBL/GenBank/DDBJ whole genome shotgun (WGS) entry which is preliminary data.</text>
</comment>
<dbReference type="EMBL" id="JAASQI010000009">
    <property type="protein sequence ID" value="NIJ59515.1"/>
    <property type="molecule type" value="Genomic_DNA"/>
</dbReference>
<dbReference type="InterPro" id="IPR000182">
    <property type="entry name" value="GNAT_dom"/>
</dbReference>
<evidence type="ECO:0000256" key="1">
    <source>
        <dbReference type="ARBA" id="ARBA00022679"/>
    </source>
</evidence>
<evidence type="ECO:0000256" key="2">
    <source>
        <dbReference type="ARBA" id="ARBA00023315"/>
    </source>
</evidence>
<reference evidence="4 5" key="1">
    <citation type="submission" date="2020-03" db="EMBL/GenBank/DDBJ databases">
        <title>Genomic Encyclopedia of Type Strains, Phase IV (KMG-IV): sequencing the most valuable type-strain genomes for metagenomic binning, comparative biology and taxonomic classification.</title>
        <authorList>
            <person name="Goeker M."/>
        </authorList>
    </citation>
    <scope>NUCLEOTIDE SEQUENCE [LARGE SCALE GENOMIC DNA]</scope>
    <source>
        <strain evidence="4 5">DSM 103870</strain>
    </source>
</reference>
<dbReference type="InterPro" id="IPR050680">
    <property type="entry name" value="YpeA/RimI_acetyltransf"/>
</dbReference>
<dbReference type="PROSITE" id="PS51186">
    <property type="entry name" value="GNAT"/>
    <property type="match status" value="1"/>
</dbReference>
<keyword evidence="1 4" id="KW-0808">Transferase</keyword>
<dbReference type="Pfam" id="PF00583">
    <property type="entry name" value="Acetyltransf_1"/>
    <property type="match status" value="1"/>
</dbReference>